<dbReference type="Proteomes" id="UP001177260">
    <property type="component" value="Unassembled WGS sequence"/>
</dbReference>
<accession>A0ACC3AZQ7</accession>
<organism evidence="1 2">
    <name type="scientific">Aspergillus melleus</name>
    <dbReference type="NCBI Taxonomy" id="138277"/>
    <lineage>
        <taxon>Eukaryota</taxon>
        <taxon>Fungi</taxon>
        <taxon>Dikarya</taxon>
        <taxon>Ascomycota</taxon>
        <taxon>Pezizomycotina</taxon>
        <taxon>Eurotiomycetes</taxon>
        <taxon>Eurotiomycetidae</taxon>
        <taxon>Eurotiales</taxon>
        <taxon>Aspergillaceae</taxon>
        <taxon>Aspergillus</taxon>
        <taxon>Aspergillus subgen. Circumdati</taxon>
    </lineage>
</organism>
<reference evidence="1 2" key="1">
    <citation type="journal article" date="2023" name="ACS Omega">
        <title>Identification of the Neoaspergillic Acid Biosynthesis Gene Cluster by Establishing an In Vitro CRISPR-Ribonucleoprotein Genetic System in Aspergillus melleus.</title>
        <authorList>
            <person name="Yuan B."/>
            <person name="Grau M.F."/>
            <person name="Murata R.M."/>
            <person name="Torok T."/>
            <person name="Venkateswaran K."/>
            <person name="Stajich J.E."/>
            <person name="Wang C.C.C."/>
        </authorList>
    </citation>
    <scope>NUCLEOTIDE SEQUENCE [LARGE SCALE GENOMIC DNA]</scope>
    <source>
        <strain evidence="1 2">IMV 1140</strain>
    </source>
</reference>
<protein>
    <submittedName>
        <fullName evidence="1">Uncharacterized protein</fullName>
    </submittedName>
</protein>
<keyword evidence="2" id="KW-1185">Reference proteome</keyword>
<gene>
    <name evidence="1" type="ORF">N8T08_006741</name>
</gene>
<sequence>MVVWNDQADARLFVAILKNLPGRLDHAAIAKEMGGDCTVSAIQHRIQRIKERAHVNENGTGSASATEQASATPSSPEKRKRGRPVGSGRKRATRSAAKKVKTAAAEDAAEGVNEGEDLGDGMGEDNGEGPVEA</sequence>
<proteinExistence type="predicted"/>
<evidence type="ECO:0000313" key="1">
    <source>
        <dbReference type="EMBL" id="KAK1143413.1"/>
    </source>
</evidence>
<evidence type="ECO:0000313" key="2">
    <source>
        <dbReference type="Proteomes" id="UP001177260"/>
    </source>
</evidence>
<dbReference type="EMBL" id="JAOPJF010000040">
    <property type="protein sequence ID" value="KAK1143413.1"/>
    <property type="molecule type" value="Genomic_DNA"/>
</dbReference>
<name>A0ACC3AZQ7_9EURO</name>
<comment type="caution">
    <text evidence="1">The sequence shown here is derived from an EMBL/GenBank/DDBJ whole genome shotgun (WGS) entry which is preliminary data.</text>
</comment>